<dbReference type="EMBL" id="MT144631">
    <property type="protein sequence ID" value="QJH95873.1"/>
    <property type="molecule type" value="Genomic_DNA"/>
</dbReference>
<evidence type="ECO:0008006" key="4">
    <source>
        <dbReference type="Google" id="ProtNLM"/>
    </source>
</evidence>
<proteinExistence type="predicted"/>
<evidence type="ECO:0000313" key="2">
    <source>
        <dbReference type="EMBL" id="QJA72213.1"/>
    </source>
</evidence>
<accession>A0A6H1ZW66</accession>
<reference evidence="1" key="1">
    <citation type="submission" date="2020-03" db="EMBL/GenBank/DDBJ databases">
        <title>The deep terrestrial virosphere.</title>
        <authorList>
            <person name="Holmfeldt K."/>
            <person name="Nilsson E."/>
            <person name="Simone D."/>
            <person name="Lopez-Fernandez M."/>
            <person name="Wu X."/>
            <person name="de Brujin I."/>
            <person name="Lundin D."/>
            <person name="Andersson A."/>
            <person name="Bertilsson S."/>
            <person name="Dopson M."/>
        </authorList>
    </citation>
    <scope>NUCLEOTIDE SEQUENCE</scope>
    <source>
        <strain evidence="2">MM415A02847</strain>
        <strain evidence="1">TM448A02241</strain>
        <strain evidence="3">TM448B00541</strain>
    </source>
</reference>
<name>A0A6H1ZW66_9ZZZZ</name>
<sequence>MDFKLRSTRAVFDPSRTFVYPTSKAKSGIKLTKNIIGADETAKILVKLGEAITIYSARALALVAVDLLAKAQPRVPYDTGLLRSSGEATLKIGRTTEIIGVGKSDGTIAVWLGKINKAKLKGVRTLRADVSYKRIGDSGEDVAVWTHEQLWPYESRPRKPAARQPGTGPKYLEIPWLENIGNYINFLKSELSGVGFEKNIALISKLRQKRVGKYILNYIDLVPEQIASEGYFPPSLGYTRVGRRSVKWKANRR</sequence>
<protein>
    <recommendedName>
        <fullName evidence="4">Tail protein</fullName>
    </recommendedName>
</protein>
<evidence type="ECO:0000313" key="3">
    <source>
        <dbReference type="EMBL" id="QJH95873.1"/>
    </source>
</evidence>
<evidence type="ECO:0000313" key="1">
    <source>
        <dbReference type="EMBL" id="QJA51661.1"/>
    </source>
</evidence>
<organism evidence="1">
    <name type="scientific">viral metagenome</name>
    <dbReference type="NCBI Taxonomy" id="1070528"/>
    <lineage>
        <taxon>unclassified sequences</taxon>
        <taxon>metagenomes</taxon>
        <taxon>organismal metagenomes</taxon>
    </lineage>
</organism>
<dbReference type="EMBL" id="MT144281">
    <property type="protein sequence ID" value="QJA51661.1"/>
    <property type="molecule type" value="Genomic_DNA"/>
</dbReference>
<gene>
    <name evidence="2" type="ORF">MM415A02847_0009</name>
    <name evidence="1" type="ORF">TM448A02241_0004</name>
    <name evidence="3" type="ORF">TM448B00541_0027</name>
</gene>
<dbReference type="EMBL" id="MT141933">
    <property type="protein sequence ID" value="QJA72213.1"/>
    <property type="molecule type" value="Genomic_DNA"/>
</dbReference>
<dbReference type="AlphaFoldDB" id="A0A6H1ZW66"/>